<comment type="caution">
    <text evidence="1">The sequence shown here is derived from an EMBL/GenBank/DDBJ whole genome shotgun (WGS) entry which is preliminary data.</text>
</comment>
<accession>A0ABS5YSK3</accession>
<evidence type="ECO:0000313" key="1">
    <source>
        <dbReference type="EMBL" id="MBU2666051.1"/>
    </source>
</evidence>
<organism evidence="1 2">
    <name type="scientific">Paractinoplanes bogorensis</name>
    <dbReference type="NCBI Taxonomy" id="1610840"/>
    <lineage>
        <taxon>Bacteria</taxon>
        <taxon>Bacillati</taxon>
        <taxon>Actinomycetota</taxon>
        <taxon>Actinomycetes</taxon>
        <taxon>Micromonosporales</taxon>
        <taxon>Micromonosporaceae</taxon>
        <taxon>Paractinoplanes</taxon>
    </lineage>
</organism>
<reference evidence="1 2" key="1">
    <citation type="submission" date="2021-06" db="EMBL/GenBank/DDBJ databases">
        <title>Actinoplanes lichenicola sp. nov., and Actinoplanes ovalisporus sp. nov., isolated from lichen in Thailand.</title>
        <authorList>
            <person name="Saeng-In P."/>
            <person name="Kanchanasin P."/>
            <person name="Yuki M."/>
            <person name="Kudo T."/>
            <person name="Ohkuma M."/>
            <person name="Phongsopitanun W."/>
            <person name="Tanasupawat S."/>
        </authorList>
    </citation>
    <scope>NUCLEOTIDE SEQUENCE [LARGE SCALE GENOMIC DNA]</scope>
    <source>
        <strain evidence="1 2">NBRC 110975</strain>
    </source>
</reference>
<evidence type="ECO:0000313" key="2">
    <source>
        <dbReference type="Proteomes" id="UP001519654"/>
    </source>
</evidence>
<dbReference type="EMBL" id="JAHKKG010000006">
    <property type="protein sequence ID" value="MBU2666051.1"/>
    <property type="molecule type" value="Genomic_DNA"/>
</dbReference>
<name>A0ABS5YSK3_9ACTN</name>
<gene>
    <name evidence="1" type="ORF">KOI35_21285</name>
</gene>
<dbReference type="RefSeq" id="WP_215789247.1">
    <property type="nucleotide sequence ID" value="NZ_JAHKKG010000006.1"/>
</dbReference>
<dbReference type="Proteomes" id="UP001519654">
    <property type="component" value="Unassembled WGS sequence"/>
</dbReference>
<protein>
    <submittedName>
        <fullName evidence="1">Uncharacterized protein</fullName>
    </submittedName>
</protein>
<proteinExistence type="predicted"/>
<sequence>MNAVSAVDAVSPSSEAKAQLVRYQEKLAADLAAKVAQERVIQQDREAVTKAQESVREAEKASTAAVAGAGLDVTV</sequence>
<keyword evidence="2" id="KW-1185">Reference proteome</keyword>